<evidence type="ECO:0000313" key="3">
    <source>
        <dbReference type="EMBL" id="SFK84850.1"/>
    </source>
</evidence>
<dbReference type="InterPro" id="IPR042100">
    <property type="entry name" value="Bug_dom1"/>
</dbReference>
<dbReference type="OrthoDB" id="8443386at2"/>
<gene>
    <name evidence="3" type="ORF">SAMN02745775_108222</name>
</gene>
<dbReference type="InterPro" id="IPR006311">
    <property type="entry name" value="TAT_signal"/>
</dbReference>
<dbReference type="PANTHER" id="PTHR42928:SF5">
    <property type="entry name" value="BLR1237 PROTEIN"/>
    <property type="match status" value="1"/>
</dbReference>
<dbReference type="PANTHER" id="PTHR42928">
    <property type="entry name" value="TRICARBOXYLATE-BINDING PROTEIN"/>
    <property type="match status" value="1"/>
</dbReference>
<dbReference type="SUPFAM" id="SSF53850">
    <property type="entry name" value="Periplasmic binding protein-like II"/>
    <property type="match status" value="1"/>
</dbReference>
<comment type="similarity">
    <text evidence="1">Belongs to the UPF0065 (bug) family.</text>
</comment>
<dbReference type="InterPro" id="IPR005064">
    <property type="entry name" value="BUG"/>
</dbReference>
<protein>
    <submittedName>
        <fullName evidence="3">Tripartite-type tricarboxylate transporter, receptor component TctC</fullName>
    </submittedName>
</protein>
<accession>A0A1I4CW50</accession>
<dbReference type="EMBL" id="FOSQ01000008">
    <property type="protein sequence ID" value="SFK84850.1"/>
    <property type="molecule type" value="Genomic_DNA"/>
</dbReference>
<dbReference type="Proteomes" id="UP000199473">
    <property type="component" value="Unassembled WGS sequence"/>
</dbReference>
<dbReference type="STRING" id="1123062.SAMN02745775_108222"/>
<organism evidence="3 4">
    <name type="scientific">Falsiroseomonas stagni DSM 19981</name>
    <dbReference type="NCBI Taxonomy" id="1123062"/>
    <lineage>
        <taxon>Bacteria</taxon>
        <taxon>Pseudomonadati</taxon>
        <taxon>Pseudomonadota</taxon>
        <taxon>Alphaproteobacteria</taxon>
        <taxon>Acetobacterales</taxon>
        <taxon>Roseomonadaceae</taxon>
        <taxon>Falsiroseomonas</taxon>
    </lineage>
</organism>
<keyword evidence="2" id="KW-0732">Signal</keyword>
<sequence>MLTRRHLAFGSAALAAAGALGAAPARAQQAFPTRPVRIIVANPPGGDDDTLTRFIAQAMAPEFGQPIVVDNRGGASTTIGGLAAAQAEPDGYTLLCMHMASIIQTVLRPRLGYTTASFAPIIGIGGYPMALVVSAKSEIRSLADLRAAASRGDGVTFASGGPGTLGHLTGVRFLTAIGGRGVHVPYGNNPQGLQALAGGFTEMMFPSAREAAALSSQGHIRVLAVTSKERANNLPDTPTTAELGIPQIDSRLWYSFVAPAGTPAAIVAKLGDGMEKVVRSPAFVERFTPLAFQADVIRGEPLAQFIAAQAALFRTLITENNIRLTE</sequence>
<dbReference type="PIRSF" id="PIRSF017082">
    <property type="entry name" value="YflP"/>
    <property type="match status" value="1"/>
</dbReference>
<dbReference type="PROSITE" id="PS51318">
    <property type="entry name" value="TAT"/>
    <property type="match status" value="1"/>
</dbReference>
<dbReference type="Gene3D" id="3.40.190.150">
    <property type="entry name" value="Bordetella uptake gene, domain 1"/>
    <property type="match status" value="1"/>
</dbReference>
<feature type="chain" id="PRO_5011618641" evidence="2">
    <location>
        <begin position="28"/>
        <end position="326"/>
    </location>
</feature>
<dbReference type="Pfam" id="PF03401">
    <property type="entry name" value="TctC"/>
    <property type="match status" value="1"/>
</dbReference>
<proteinExistence type="inferred from homology"/>
<feature type="signal peptide" evidence="2">
    <location>
        <begin position="1"/>
        <end position="27"/>
    </location>
</feature>
<dbReference type="Gene3D" id="3.40.190.10">
    <property type="entry name" value="Periplasmic binding protein-like II"/>
    <property type="match status" value="1"/>
</dbReference>
<name>A0A1I4CW50_9PROT</name>
<evidence type="ECO:0000313" key="4">
    <source>
        <dbReference type="Proteomes" id="UP000199473"/>
    </source>
</evidence>
<dbReference type="CDD" id="cd07012">
    <property type="entry name" value="PBP2_Bug_TTT"/>
    <property type="match status" value="1"/>
</dbReference>
<evidence type="ECO:0000256" key="1">
    <source>
        <dbReference type="ARBA" id="ARBA00006987"/>
    </source>
</evidence>
<keyword evidence="4" id="KW-1185">Reference proteome</keyword>
<evidence type="ECO:0000256" key="2">
    <source>
        <dbReference type="SAM" id="SignalP"/>
    </source>
</evidence>
<dbReference type="AlphaFoldDB" id="A0A1I4CW50"/>
<keyword evidence="3" id="KW-0675">Receptor</keyword>
<reference evidence="3 4" key="1">
    <citation type="submission" date="2016-10" db="EMBL/GenBank/DDBJ databases">
        <authorList>
            <person name="de Groot N.N."/>
        </authorList>
    </citation>
    <scope>NUCLEOTIDE SEQUENCE [LARGE SCALE GENOMIC DNA]</scope>
    <source>
        <strain evidence="3 4">DSM 19981</strain>
    </source>
</reference>